<keyword evidence="2 3" id="KW-0175">Coiled coil</keyword>
<dbReference type="STRING" id="582672.SAMN05216360_10527"/>
<organism evidence="4 5">
    <name type="scientific">Methylobacterium phyllostachyos</name>
    <dbReference type="NCBI Taxonomy" id="582672"/>
    <lineage>
        <taxon>Bacteria</taxon>
        <taxon>Pseudomonadati</taxon>
        <taxon>Pseudomonadota</taxon>
        <taxon>Alphaproteobacteria</taxon>
        <taxon>Hyphomicrobiales</taxon>
        <taxon>Methylobacteriaceae</taxon>
        <taxon>Methylobacterium</taxon>
    </lineage>
</organism>
<dbReference type="PANTHER" id="PTHR32347">
    <property type="entry name" value="EFFLUX SYSTEM COMPONENT YKNX-RELATED"/>
    <property type="match status" value="1"/>
</dbReference>
<dbReference type="SUPFAM" id="SSF111369">
    <property type="entry name" value="HlyD-like secretion proteins"/>
    <property type="match status" value="1"/>
</dbReference>
<sequence length="444" mass="46875">MAEPAPEAALLPIADRLPKIGAPPRVRRAAALACAATVGLLAGLAWLRGAPRFGPGERKAVQPVAERTITVAPVAAAAFVTLAGTVGAEKTVPVVAPFDGVIREVRAQIGDVVQAGDPLVVMDDGEIATRVREAQAAFLKSSIAVDLLDRWADSPEVIRAKRALESAETSLALAERQVTETKRLFDRGIVSRNEYDGVVQQRDTQRKAVASAGMDLQTTLAHGDANSRRLAELDLQNTRSRLTDVMAQADGKVVCAPIGGILSHPPVSRQTNQPAAEITSGVRVSRGQALFAVADTATLVVTGHVDEVDVNRIRIGQPVAITSDAFPGEPIPGRLIGISAEADTARGGSRAPSFEVRAAFPRDAGHGQIRLGMSARMRIEIASNPQALVVPIEAVRDPTTNPVVRVRDPATGEARLRQVRLGVTQQQGIEILSGLRDGDVVILP</sequence>
<dbReference type="InterPro" id="IPR050465">
    <property type="entry name" value="UPF0194_transport"/>
</dbReference>
<evidence type="ECO:0000256" key="3">
    <source>
        <dbReference type="SAM" id="Coils"/>
    </source>
</evidence>
<dbReference type="AlphaFoldDB" id="A0A1G9XTM7"/>
<evidence type="ECO:0000256" key="2">
    <source>
        <dbReference type="ARBA" id="ARBA00023054"/>
    </source>
</evidence>
<feature type="coiled-coil region" evidence="3">
    <location>
        <begin position="157"/>
        <end position="184"/>
    </location>
</feature>
<protein>
    <submittedName>
        <fullName evidence="4">RND family efflux transporter, MFP subunit</fullName>
    </submittedName>
</protein>
<reference evidence="5" key="1">
    <citation type="submission" date="2016-10" db="EMBL/GenBank/DDBJ databases">
        <authorList>
            <person name="Varghese N."/>
            <person name="Submissions S."/>
        </authorList>
    </citation>
    <scope>NUCLEOTIDE SEQUENCE [LARGE SCALE GENOMIC DNA]</scope>
    <source>
        <strain evidence="5">BL47</strain>
    </source>
</reference>
<dbReference type="GO" id="GO:0030313">
    <property type="term" value="C:cell envelope"/>
    <property type="evidence" value="ECO:0007669"/>
    <property type="project" value="UniProtKB-SubCell"/>
</dbReference>
<dbReference type="EMBL" id="FNHS01000005">
    <property type="protein sequence ID" value="SDN00090.1"/>
    <property type="molecule type" value="Genomic_DNA"/>
</dbReference>
<accession>A0A1G9XTM7</accession>
<proteinExistence type="predicted"/>
<keyword evidence="5" id="KW-1185">Reference proteome</keyword>
<dbReference type="PANTHER" id="PTHR32347:SF14">
    <property type="entry name" value="EFFLUX SYSTEM COMPONENT YKNX-RELATED"/>
    <property type="match status" value="1"/>
</dbReference>
<evidence type="ECO:0000256" key="1">
    <source>
        <dbReference type="ARBA" id="ARBA00004196"/>
    </source>
</evidence>
<dbReference type="SUPFAM" id="SSF51230">
    <property type="entry name" value="Single hybrid motif"/>
    <property type="match status" value="1"/>
</dbReference>
<dbReference type="Gene3D" id="2.40.30.170">
    <property type="match status" value="1"/>
</dbReference>
<dbReference type="InterPro" id="IPR011053">
    <property type="entry name" value="Single_hybrid_motif"/>
</dbReference>
<name>A0A1G9XTM7_9HYPH</name>
<dbReference type="Gene3D" id="1.10.287.470">
    <property type="entry name" value="Helix hairpin bin"/>
    <property type="match status" value="1"/>
</dbReference>
<comment type="subcellular location">
    <subcellularLocation>
        <location evidence="1">Cell envelope</location>
    </subcellularLocation>
</comment>
<dbReference type="Gene3D" id="2.40.420.20">
    <property type="match status" value="1"/>
</dbReference>
<evidence type="ECO:0000313" key="5">
    <source>
        <dbReference type="Proteomes" id="UP000198704"/>
    </source>
</evidence>
<dbReference type="Gene3D" id="2.40.50.100">
    <property type="match status" value="1"/>
</dbReference>
<evidence type="ECO:0000313" key="4">
    <source>
        <dbReference type="EMBL" id="SDN00090.1"/>
    </source>
</evidence>
<gene>
    <name evidence="4" type="ORF">SAMN05216360_10527</name>
</gene>
<dbReference type="Proteomes" id="UP000198704">
    <property type="component" value="Unassembled WGS sequence"/>
</dbReference>